<protein>
    <submittedName>
        <fullName evidence="1">Uncharacterized protein</fullName>
    </submittedName>
</protein>
<dbReference type="AlphaFoldDB" id="A0A521AZZ1"/>
<sequence>MRFYLIMVNDLGDGKEDLMFRDYIMENNFEYWRYYAYSWILATPQTVSTNDILMKMIDCYGSVFSTVIEISINDVAGILPSGNEAIDPFSWFNEIRKKDYIPRWEKVKTEKK</sequence>
<name>A0A521AZZ1_9FLAO</name>
<dbReference type="RefSeq" id="WP_142716622.1">
    <property type="nucleotide sequence ID" value="NZ_FXTC01000001.1"/>
</dbReference>
<evidence type="ECO:0000313" key="2">
    <source>
        <dbReference type="Proteomes" id="UP000316916"/>
    </source>
</evidence>
<accession>A0A521AZZ1</accession>
<keyword evidence="2" id="KW-1185">Reference proteome</keyword>
<proteinExistence type="predicted"/>
<evidence type="ECO:0000313" key="1">
    <source>
        <dbReference type="EMBL" id="SMO40366.1"/>
    </source>
</evidence>
<dbReference type="Proteomes" id="UP000316916">
    <property type="component" value="Unassembled WGS sequence"/>
</dbReference>
<gene>
    <name evidence="1" type="ORF">SAMN06265171_101584</name>
</gene>
<organism evidence="1 2">
    <name type="scientific">Chryseobacterium rhizoplanae</name>
    <dbReference type="NCBI Taxonomy" id="1609531"/>
    <lineage>
        <taxon>Bacteria</taxon>
        <taxon>Pseudomonadati</taxon>
        <taxon>Bacteroidota</taxon>
        <taxon>Flavobacteriia</taxon>
        <taxon>Flavobacteriales</taxon>
        <taxon>Weeksellaceae</taxon>
        <taxon>Chryseobacterium group</taxon>
        <taxon>Chryseobacterium</taxon>
    </lineage>
</organism>
<dbReference type="EMBL" id="FXTC01000001">
    <property type="protein sequence ID" value="SMO40366.1"/>
    <property type="molecule type" value="Genomic_DNA"/>
</dbReference>
<reference evidence="1 2" key="1">
    <citation type="submission" date="2017-05" db="EMBL/GenBank/DDBJ databases">
        <authorList>
            <person name="Varghese N."/>
            <person name="Submissions S."/>
        </authorList>
    </citation>
    <scope>NUCLEOTIDE SEQUENCE [LARGE SCALE GENOMIC DNA]</scope>
    <source>
        <strain evidence="1 2">DSM 29371</strain>
    </source>
</reference>